<reference evidence="1 2" key="1">
    <citation type="submission" date="2012-02" db="EMBL/GenBank/DDBJ databases">
        <title>Improved High-Quality Draft genome of Joostella marina DSM 19592.</title>
        <authorList>
            <consortium name="US DOE Joint Genome Institute (JGI-PGF)"/>
            <person name="Lucas S."/>
            <person name="Copeland A."/>
            <person name="Lapidus A."/>
            <person name="Bruce D."/>
            <person name="Goodwin L."/>
            <person name="Pitluck S."/>
            <person name="Peters L."/>
            <person name="Chertkov O."/>
            <person name="Ovchinnikova G."/>
            <person name="Kyrpides N."/>
            <person name="Mavromatis K."/>
            <person name="Detter J.C."/>
            <person name="Han C."/>
            <person name="Land M."/>
            <person name="Hauser L."/>
            <person name="Markowitz V."/>
            <person name="Cheng J.-F."/>
            <person name="Hugenholtz P."/>
            <person name="Woyke T."/>
            <person name="Wu D."/>
            <person name="Tindall B."/>
            <person name="Brambilla E."/>
            <person name="Klenk H.-P."/>
            <person name="Eisen J.A."/>
        </authorList>
    </citation>
    <scope>NUCLEOTIDE SEQUENCE [LARGE SCALE GENOMIC DNA]</scope>
    <source>
        <strain evidence="1 2">DSM 19592</strain>
    </source>
</reference>
<sequence>MVTDVTIPIYGALKFVYKCVSFQFTFVNNYNFTFVNLK</sequence>
<dbReference type="STRING" id="926559.JoomaDRAFT_3665"/>
<dbReference type="EMBL" id="JH651379">
    <property type="protein sequence ID" value="EIJ40601.1"/>
    <property type="molecule type" value="Genomic_DNA"/>
</dbReference>
<accession>I3CAF8</accession>
<gene>
    <name evidence="1" type="ORF">JoomaDRAFT_3665</name>
</gene>
<dbReference type="HOGENOM" id="CLU_3328870_0_0_10"/>
<dbReference type="AlphaFoldDB" id="I3CAF8"/>
<protein>
    <submittedName>
        <fullName evidence="1">Uncharacterized protein</fullName>
    </submittedName>
</protein>
<organism evidence="1 2">
    <name type="scientific">Galbibacter orientalis DSM 19592</name>
    <dbReference type="NCBI Taxonomy" id="926559"/>
    <lineage>
        <taxon>Bacteria</taxon>
        <taxon>Pseudomonadati</taxon>
        <taxon>Bacteroidota</taxon>
        <taxon>Flavobacteriia</taxon>
        <taxon>Flavobacteriales</taxon>
        <taxon>Flavobacteriaceae</taxon>
        <taxon>Galbibacter</taxon>
    </lineage>
</organism>
<evidence type="ECO:0000313" key="1">
    <source>
        <dbReference type="EMBL" id="EIJ40601.1"/>
    </source>
</evidence>
<keyword evidence="2" id="KW-1185">Reference proteome</keyword>
<evidence type="ECO:0000313" key="2">
    <source>
        <dbReference type="Proteomes" id="UP000004690"/>
    </source>
</evidence>
<name>I3CAF8_9FLAO</name>
<dbReference type="Proteomes" id="UP000004690">
    <property type="component" value="Unassembled WGS sequence"/>
</dbReference>
<proteinExistence type="predicted"/>